<accession>A0A9W6NQX1</accession>
<feature type="domain" description="Hemerythrin-like" evidence="1">
    <location>
        <begin position="16"/>
        <end position="123"/>
    </location>
</feature>
<organism evidence="2 3">
    <name type="scientific">Dactylosporangium matsuzakiense</name>
    <dbReference type="NCBI Taxonomy" id="53360"/>
    <lineage>
        <taxon>Bacteria</taxon>
        <taxon>Bacillati</taxon>
        <taxon>Actinomycetota</taxon>
        <taxon>Actinomycetes</taxon>
        <taxon>Micromonosporales</taxon>
        <taxon>Micromonosporaceae</taxon>
        <taxon>Dactylosporangium</taxon>
    </lineage>
</organism>
<keyword evidence="3" id="KW-1185">Reference proteome</keyword>
<dbReference type="Pfam" id="PF01814">
    <property type="entry name" value="Hemerythrin"/>
    <property type="match status" value="1"/>
</dbReference>
<dbReference type="RefSeq" id="WP_261964348.1">
    <property type="nucleotide sequence ID" value="NZ_BAAAXA010000003.1"/>
</dbReference>
<comment type="caution">
    <text evidence="2">The sequence shown here is derived from an EMBL/GenBank/DDBJ whole genome shotgun (WGS) entry which is preliminary data.</text>
</comment>
<dbReference type="Proteomes" id="UP001143480">
    <property type="component" value="Unassembled WGS sequence"/>
</dbReference>
<gene>
    <name evidence="2" type="ORF">GCM10017581_073240</name>
</gene>
<evidence type="ECO:0000313" key="2">
    <source>
        <dbReference type="EMBL" id="GLL05577.1"/>
    </source>
</evidence>
<dbReference type="AlphaFoldDB" id="A0A9W6NQX1"/>
<sequence>MSEFTPPRLAALGNQLIEIHQHLRALLDDLTDRPDFSRELRAHCLAFCGALERHHTGEERGMFRVLAERHPQLRPVIAELRRDHDQIAALLRRVEANPTRAELAGLAAVMESHFTFEEKRLAAVLDKLQP</sequence>
<protein>
    <recommendedName>
        <fullName evidence="1">Hemerythrin-like domain-containing protein</fullName>
    </recommendedName>
</protein>
<reference evidence="2" key="1">
    <citation type="journal article" date="2014" name="Int. J. Syst. Evol. Microbiol.">
        <title>Complete genome sequence of Corynebacterium casei LMG S-19264T (=DSM 44701T), isolated from a smear-ripened cheese.</title>
        <authorList>
            <consortium name="US DOE Joint Genome Institute (JGI-PGF)"/>
            <person name="Walter F."/>
            <person name="Albersmeier A."/>
            <person name="Kalinowski J."/>
            <person name="Ruckert C."/>
        </authorList>
    </citation>
    <scope>NUCLEOTIDE SEQUENCE</scope>
    <source>
        <strain evidence="2">VKM Ac-1321</strain>
    </source>
</reference>
<dbReference type="Gene3D" id="1.20.120.520">
    <property type="entry name" value="nmb1532 protein domain like"/>
    <property type="match status" value="1"/>
</dbReference>
<dbReference type="EMBL" id="BSFP01000060">
    <property type="protein sequence ID" value="GLL05577.1"/>
    <property type="molecule type" value="Genomic_DNA"/>
</dbReference>
<evidence type="ECO:0000259" key="1">
    <source>
        <dbReference type="Pfam" id="PF01814"/>
    </source>
</evidence>
<evidence type="ECO:0000313" key="3">
    <source>
        <dbReference type="Proteomes" id="UP001143480"/>
    </source>
</evidence>
<dbReference type="InterPro" id="IPR012312">
    <property type="entry name" value="Hemerythrin-like"/>
</dbReference>
<name>A0A9W6NQX1_9ACTN</name>
<reference evidence="2" key="2">
    <citation type="submission" date="2023-01" db="EMBL/GenBank/DDBJ databases">
        <authorList>
            <person name="Sun Q."/>
            <person name="Evtushenko L."/>
        </authorList>
    </citation>
    <scope>NUCLEOTIDE SEQUENCE</scope>
    <source>
        <strain evidence="2">VKM Ac-1321</strain>
    </source>
</reference>
<proteinExistence type="predicted"/>